<sequence>MRFLATLALMLIAGAALACDLAVSTPSPELNVTVDNMRHGTRNELTLFLTLRNQGKAPIKLAGATGLDVLDDQGRRVAPSRVDGAVTELAAGQSAKVVSHYLPSPDYTATRLDLK</sequence>
<gene>
    <name evidence="3" type="ORF">N8I74_18120</name>
</gene>
<feature type="domain" description="DUF4232" evidence="2">
    <location>
        <begin position="28"/>
        <end position="102"/>
    </location>
</feature>
<keyword evidence="1" id="KW-0732">Signal</keyword>
<evidence type="ECO:0000313" key="4">
    <source>
        <dbReference type="Proteomes" id="UP001061302"/>
    </source>
</evidence>
<evidence type="ECO:0000259" key="2">
    <source>
        <dbReference type="Pfam" id="PF14016"/>
    </source>
</evidence>
<accession>A0ABY6DLF8</accession>
<dbReference type="Proteomes" id="UP001061302">
    <property type="component" value="Chromosome"/>
</dbReference>
<reference evidence="3" key="1">
    <citation type="submission" date="2022-10" db="EMBL/GenBank/DDBJ databases">
        <title>Chitiniphilus purpureus sp. nov., a novel chitin-degrading bacterium isolated from crawfish pond sediment.</title>
        <authorList>
            <person name="Li K."/>
        </authorList>
    </citation>
    <scope>NUCLEOTIDE SEQUENCE</scope>
    <source>
        <strain evidence="3">CD1</strain>
    </source>
</reference>
<evidence type="ECO:0000256" key="1">
    <source>
        <dbReference type="SAM" id="SignalP"/>
    </source>
</evidence>
<dbReference type="Pfam" id="PF14016">
    <property type="entry name" value="DUF4232"/>
    <property type="match status" value="1"/>
</dbReference>
<feature type="chain" id="PRO_5046250670" evidence="1">
    <location>
        <begin position="19"/>
        <end position="115"/>
    </location>
</feature>
<proteinExistence type="predicted"/>
<organism evidence="3 4">
    <name type="scientific">Chitiniphilus purpureus</name>
    <dbReference type="NCBI Taxonomy" id="2981137"/>
    <lineage>
        <taxon>Bacteria</taxon>
        <taxon>Pseudomonadati</taxon>
        <taxon>Pseudomonadota</taxon>
        <taxon>Betaproteobacteria</taxon>
        <taxon>Neisseriales</taxon>
        <taxon>Chitinibacteraceae</taxon>
        <taxon>Chitiniphilus</taxon>
    </lineage>
</organism>
<dbReference type="EMBL" id="CP106753">
    <property type="protein sequence ID" value="UXY15204.1"/>
    <property type="molecule type" value="Genomic_DNA"/>
</dbReference>
<protein>
    <submittedName>
        <fullName evidence="3">DUF4232 domain-containing protein</fullName>
    </submittedName>
</protein>
<dbReference type="PROSITE" id="PS51257">
    <property type="entry name" value="PROKAR_LIPOPROTEIN"/>
    <property type="match status" value="1"/>
</dbReference>
<name>A0ABY6DLF8_9NEIS</name>
<feature type="signal peptide" evidence="1">
    <location>
        <begin position="1"/>
        <end position="18"/>
    </location>
</feature>
<dbReference type="InterPro" id="IPR025326">
    <property type="entry name" value="DUF4232"/>
</dbReference>
<evidence type="ECO:0000313" key="3">
    <source>
        <dbReference type="EMBL" id="UXY15204.1"/>
    </source>
</evidence>
<keyword evidence="4" id="KW-1185">Reference proteome</keyword>
<dbReference type="RefSeq" id="WP_263124606.1">
    <property type="nucleotide sequence ID" value="NZ_CP106753.1"/>
</dbReference>